<reference evidence="3" key="1">
    <citation type="submission" date="2021-08" db="EMBL/GenBank/DDBJ databases">
        <title>WGS assembly of Ceratopteris richardii.</title>
        <authorList>
            <person name="Marchant D.B."/>
            <person name="Chen G."/>
            <person name="Jenkins J."/>
            <person name="Shu S."/>
            <person name="Leebens-Mack J."/>
            <person name="Grimwood J."/>
            <person name="Schmutz J."/>
            <person name="Soltis P."/>
            <person name="Soltis D."/>
            <person name="Chen Z.-H."/>
        </authorList>
    </citation>
    <scope>NUCLEOTIDE SEQUENCE</scope>
    <source>
        <strain evidence="3">Whitten #5841</strain>
        <tissue evidence="3">Leaf</tissue>
    </source>
</reference>
<evidence type="ECO:0000256" key="2">
    <source>
        <dbReference type="SAM" id="MobiDB-lite"/>
    </source>
</evidence>
<feature type="coiled-coil region" evidence="1">
    <location>
        <begin position="104"/>
        <end position="138"/>
    </location>
</feature>
<dbReference type="AlphaFoldDB" id="A0A8T2S638"/>
<dbReference type="Proteomes" id="UP000825935">
    <property type="component" value="Chromosome 22"/>
</dbReference>
<dbReference type="PANTHER" id="PTHR37740:SF1">
    <property type="entry name" value="OS02G0193500 PROTEIN"/>
    <property type="match status" value="1"/>
</dbReference>
<name>A0A8T2S638_CERRI</name>
<sequence length="159" mass="18208">MQDSYSNYHYERPTPKPSRKQVGSFQPKIMKVDDASGYTLPKHIKKQKKPLHDNGQYTKKISNKVHPNMSSGKVVIGLESGTEGDSRSLYRALKRKYTTLEEESFKLIDELEKVDSEIKKLEEEKLSLLDELLVLEGLAYNQYPAGGQSELRDLLDITF</sequence>
<proteinExistence type="predicted"/>
<keyword evidence="4" id="KW-1185">Reference proteome</keyword>
<evidence type="ECO:0000313" key="4">
    <source>
        <dbReference type="Proteomes" id="UP000825935"/>
    </source>
</evidence>
<dbReference type="PANTHER" id="PTHR37740">
    <property type="entry name" value="OS02G0193500 PROTEIN"/>
    <property type="match status" value="1"/>
</dbReference>
<dbReference type="OrthoDB" id="1742859at2759"/>
<evidence type="ECO:0000256" key="1">
    <source>
        <dbReference type="SAM" id="Coils"/>
    </source>
</evidence>
<accession>A0A8T2S638</accession>
<organism evidence="3 4">
    <name type="scientific">Ceratopteris richardii</name>
    <name type="common">Triangle waterfern</name>
    <dbReference type="NCBI Taxonomy" id="49495"/>
    <lineage>
        <taxon>Eukaryota</taxon>
        <taxon>Viridiplantae</taxon>
        <taxon>Streptophyta</taxon>
        <taxon>Embryophyta</taxon>
        <taxon>Tracheophyta</taxon>
        <taxon>Polypodiopsida</taxon>
        <taxon>Polypodiidae</taxon>
        <taxon>Polypodiales</taxon>
        <taxon>Pteridineae</taxon>
        <taxon>Pteridaceae</taxon>
        <taxon>Parkerioideae</taxon>
        <taxon>Ceratopteris</taxon>
    </lineage>
</organism>
<protein>
    <submittedName>
        <fullName evidence="3">Uncharacterized protein</fullName>
    </submittedName>
</protein>
<dbReference type="EMBL" id="CM035427">
    <property type="protein sequence ID" value="KAH7306484.1"/>
    <property type="molecule type" value="Genomic_DNA"/>
</dbReference>
<feature type="region of interest" description="Disordered" evidence="2">
    <location>
        <begin position="1"/>
        <end position="24"/>
    </location>
</feature>
<keyword evidence="1" id="KW-0175">Coiled coil</keyword>
<gene>
    <name evidence="3" type="ORF">KP509_22G015300</name>
</gene>
<dbReference type="EMBL" id="CM035427">
    <property type="protein sequence ID" value="KAH7306483.1"/>
    <property type="molecule type" value="Genomic_DNA"/>
</dbReference>
<comment type="caution">
    <text evidence="3">The sequence shown here is derived from an EMBL/GenBank/DDBJ whole genome shotgun (WGS) entry which is preliminary data.</text>
</comment>
<dbReference type="EMBL" id="CM035427">
    <property type="protein sequence ID" value="KAH7306482.1"/>
    <property type="molecule type" value="Genomic_DNA"/>
</dbReference>
<evidence type="ECO:0000313" key="3">
    <source>
        <dbReference type="EMBL" id="KAH7306484.1"/>
    </source>
</evidence>